<feature type="region of interest" description="Disordered" evidence="6">
    <location>
        <begin position="1"/>
        <end position="21"/>
    </location>
</feature>
<dbReference type="EMBL" id="MCFJ01000015">
    <property type="protein sequence ID" value="ORY58744.1"/>
    <property type="molecule type" value="Genomic_DNA"/>
</dbReference>
<dbReference type="CDD" id="cd12148">
    <property type="entry name" value="fungal_TF_MHR"/>
    <property type="match status" value="1"/>
</dbReference>
<comment type="caution">
    <text evidence="8">The sequence shown here is derived from an EMBL/GenBank/DDBJ whole genome shotgun (WGS) entry which is preliminary data.</text>
</comment>
<keyword evidence="9" id="KW-1185">Reference proteome</keyword>
<dbReference type="GO" id="GO:0003677">
    <property type="term" value="F:DNA binding"/>
    <property type="evidence" value="ECO:0007669"/>
    <property type="project" value="InterPro"/>
</dbReference>
<dbReference type="InterPro" id="IPR007219">
    <property type="entry name" value="XnlR_reg_dom"/>
</dbReference>
<proteinExistence type="predicted"/>
<dbReference type="RefSeq" id="XP_040711556.1">
    <property type="nucleotide sequence ID" value="XM_040856698.1"/>
</dbReference>
<gene>
    <name evidence="8" type="ORF">BCR38DRAFT_352301</name>
</gene>
<dbReference type="Proteomes" id="UP000193689">
    <property type="component" value="Unassembled WGS sequence"/>
</dbReference>
<dbReference type="GO" id="GO:0005634">
    <property type="term" value="C:nucleus"/>
    <property type="evidence" value="ECO:0007669"/>
    <property type="project" value="UniProtKB-SubCell"/>
</dbReference>
<comment type="subcellular location">
    <subcellularLocation>
        <location evidence="1">Nucleus</location>
    </subcellularLocation>
</comment>
<dbReference type="PANTHER" id="PTHR47338:SF10">
    <property type="entry name" value="TRANSCRIPTION FACTOR DOMAIN-CONTAINING PROTEIN-RELATED"/>
    <property type="match status" value="1"/>
</dbReference>
<dbReference type="AlphaFoldDB" id="A0A1Y2DHY7"/>
<dbReference type="GO" id="GO:0006351">
    <property type="term" value="P:DNA-templated transcription"/>
    <property type="evidence" value="ECO:0007669"/>
    <property type="project" value="InterPro"/>
</dbReference>
<dbReference type="STRING" id="1141098.A0A1Y2DHY7"/>
<evidence type="ECO:0000256" key="1">
    <source>
        <dbReference type="ARBA" id="ARBA00004123"/>
    </source>
</evidence>
<protein>
    <submittedName>
        <fullName evidence="8">Fungal-specific transcription factor domain-domain-containing protein</fullName>
    </submittedName>
</protein>
<sequence>MQLVTPLGPGTHTPPSSRSSGFPDEIFLPSHDKCVSLIDVYFKMVYSFLPLFHEETLRSSIAADSSRSASSRGLLFAVLALASNERRDERCRALQAQWYEEAKSQYGSTSHVPDAPIETLQTAVCIILQAMVSGDSSSMWLVLGKAWKQVVALGYHRLDQTSVPRIPGAPPLPQDWVQREAVRRIVWMLYILDRTACLPIGLDFTINENQIGVNLPMGDALFRYSTASPLGLLSIPYKPNLKRMVAAVREAAMQTNHHNTFHHVILNIMMLSNVVSHSRDKEEDPLQDEALGQLEADLFALKISLPRSTTSLTATTYSDLDNAVWVNVLLNLNIIFLNYSKNAASGQISGTHWNHCVTAARNTVGIIRQAASMSVDSLLNPYIASAIFLCGRILIIEYLVPSDATLSPRLWRDIEAITLVFERLEELFGAIGKKFKNGMLYYLAQDTRTLSRIKNSGVKDLLAQCSSWEAAALAASKKNTVECQSWVN</sequence>
<evidence type="ECO:0000259" key="7">
    <source>
        <dbReference type="SMART" id="SM00906"/>
    </source>
</evidence>
<dbReference type="SMART" id="SM00906">
    <property type="entry name" value="Fungal_trans"/>
    <property type="match status" value="1"/>
</dbReference>
<name>A0A1Y2DHY7_9PEZI</name>
<reference evidence="8 9" key="1">
    <citation type="submission" date="2016-07" db="EMBL/GenBank/DDBJ databases">
        <title>Pervasive Adenine N6-methylation of Active Genes in Fungi.</title>
        <authorList>
            <consortium name="DOE Joint Genome Institute"/>
            <person name="Mondo S.J."/>
            <person name="Dannebaum R.O."/>
            <person name="Kuo R.C."/>
            <person name="Labutti K."/>
            <person name="Haridas S."/>
            <person name="Kuo A."/>
            <person name="Salamov A."/>
            <person name="Ahrendt S.R."/>
            <person name="Lipzen A."/>
            <person name="Sullivan W."/>
            <person name="Andreopoulos W.B."/>
            <person name="Clum A."/>
            <person name="Lindquist E."/>
            <person name="Daum C."/>
            <person name="Ramamoorthy G.K."/>
            <person name="Gryganskyi A."/>
            <person name="Culley D."/>
            <person name="Magnuson J.K."/>
            <person name="James T.Y."/>
            <person name="O'Malley M.A."/>
            <person name="Stajich J.E."/>
            <person name="Spatafora J.W."/>
            <person name="Visel A."/>
            <person name="Grigoriev I.V."/>
        </authorList>
    </citation>
    <scope>NUCLEOTIDE SEQUENCE [LARGE SCALE GENOMIC DNA]</scope>
    <source>
        <strain evidence="8 9">CBS 129021</strain>
    </source>
</reference>
<feature type="domain" description="Xylanolytic transcriptional activator regulatory" evidence="7">
    <location>
        <begin position="139"/>
        <end position="222"/>
    </location>
</feature>
<evidence type="ECO:0000256" key="6">
    <source>
        <dbReference type="SAM" id="MobiDB-lite"/>
    </source>
</evidence>
<keyword evidence="5" id="KW-0539">Nucleus</keyword>
<keyword evidence="4" id="KW-0804">Transcription</keyword>
<keyword evidence="3" id="KW-0805">Transcription regulation</keyword>
<evidence type="ECO:0000256" key="4">
    <source>
        <dbReference type="ARBA" id="ARBA00023163"/>
    </source>
</evidence>
<dbReference type="GO" id="GO:0008270">
    <property type="term" value="F:zinc ion binding"/>
    <property type="evidence" value="ECO:0007669"/>
    <property type="project" value="InterPro"/>
</dbReference>
<dbReference type="GeneID" id="63772910"/>
<dbReference type="InParanoid" id="A0A1Y2DHY7"/>
<evidence type="ECO:0000256" key="5">
    <source>
        <dbReference type="ARBA" id="ARBA00023242"/>
    </source>
</evidence>
<dbReference type="PANTHER" id="PTHR47338">
    <property type="entry name" value="ZN(II)2CYS6 TRANSCRIPTION FACTOR (EUROFUNG)-RELATED"/>
    <property type="match status" value="1"/>
</dbReference>
<dbReference type="OrthoDB" id="2943660at2759"/>
<keyword evidence="2" id="KW-0479">Metal-binding</keyword>
<dbReference type="GO" id="GO:0000981">
    <property type="term" value="F:DNA-binding transcription factor activity, RNA polymerase II-specific"/>
    <property type="evidence" value="ECO:0007669"/>
    <property type="project" value="InterPro"/>
</dbReference>
<dbReference type="InterPro" id="IPR050815">
    <property type="entry name" value="TF_fung"/>
</dbReference>
<organism evidence="8 9">
    <name type="scientific">Pseudomassariella vexata</name>
    <dbReference type="NCBI Taxonomy" id="1141098"/>
    <lineage>
        <taxon>Eukaryota</taxon>
        <taxon>Fungi</taxon>
        <taxon>Dikarya</taxon>
        <taxon>Ascomycota</taxon>
        <taxon>Pezizomycotina</taxon>
        <taxon>Sordariomycetes</taxon>
        <taxon>Xylariomycetidae</taxon>
        <taxon>Amphisphaeriales</taxon>
        <taxon>Pseudomassariaceae</taxon>
        <taxon>Pseudomassariella</taxon>
    </lineage>
</organism>
<evidence type="ECO:0000256" key="2">
    <source>
        <dbReference type="ARBA" id="ARBA00022723"/>
    </source>
</evidence>
<evidence type="ECO:0000313" key="8">
    <source>
        <dbReference type="EMBL" id="ORY58744.1"/>
    </source>
</evidence>
<accession>A0A1Y2DHY7</accession>
<dbReference type="Pfam" id="PF04082">
    <property type="entry name" value="Fungal_trans"/>
    <property type="match status" value="1"/>
</dbReference>
<evidence type="ECO:0000313" key="9">
    <source>
        <dbReference type="Proteomes" id="UP000193689"/>
    </source>
</evidence>
<evidence type="ECO:0000256" key="3">
    <source>
        <dbReference type="ARBA" id="ARBA00023015"/>
    </source>
</evidence>